<feature type="compositionally biased region" description="Low complexity" evidence="2">
    <location>
        <begin position="812"/>
        <end position="822"/>
    </location>
</feature>
<keyword evidence="1" id="KW-0175">Coiled coil</keyword>
<dbReference type="Proteomes" id="UP000800235">
    <property type="component" value="Unassembled WGS sequence"/>
</dbReference>
<protein>
    <submittedName>
        <fullName evidence="3">Uncharacterized protein</fullName>
    </submittedName>
</protein>
<dbReference type="AlphaFoldDB" id="A0A9P4P164"/>
<sequence>MELDLGIDTDVVQRAIPNLRGLRDTHGFSQILANSPHTATSEPGELKRVLKNYAIQLERHESEAEMWQRQYRNQLFSLKTFVAELDTKCRHINKAAAKLELTQGKETAEARYARHLEHIGTAEFEDLYYLLACKTRSLYCDLQTRFASNFVDLDYVIHECGPTSYDKAPCTVRDMRNLLRAIWFHLLHPNIIKGIETAIHARKYKYLKANPLLPANFYEMSYDEQEAFNERSHAGDSLAESSICQMFEHLEDISDMSVPAILDKVFRRRIGAPPVADESDERRRQQNYEEAHARTSWMLLKEDEEDYIQSEIARSETPPSVGDMPHKPAPPDFVTHKSEPLGQELFDPRLGRPRQRHSFQGSFGQRYLSPTRFNPAESRPRATQQSAIPRPSNVSKPFRHSHSASQGQIPEFSQDTSPNRYTYPNGNHSIPLAYPAPTFALSQPTRSPPFPTVSTSVAALQKMTQEDLYTPGTANWPLEVTQVDLKAQSTAQHTQLSLPVFRPSPARNASAVDISAKHLSLHASPAMPTSIGPPAIPSASLAGPGYFRGARQSDSSKISYGASSLSHRHQLNSDDSLGPVASAAVAYNFPPRSSSKRAQSLDRNPNPSPTTAVKVEKWLPGVRNSQHGQITRSTPRKTLHHFESSTYKTPTTAVKQSSSGASGRSYQCSPLDRRIPFHGDAQYGSGERAVPPELPPKSDIQLQQAENAREGMKLMQSKIDILQRENSQLHEFLQRQNSKLVRENSQLQEHMQRMQMLGSSVFAEAPVQTAVPQNATKTPATSSAMSSERNPRSKSPTKSFLRSSTKSPAKCPTTPETPTSSSGNGIFRKLSKLGSRSGRSSPRKSLF</sequence>
<dbReference type="OrthoDB" id="3922801at2759"/>
<comment type="caution">
    <text evidence="3">The sequence shown here is derived from an EMBL/GenBank/DDBJ whole genome shotgun (WGS) entry which is preliminary data.</text>
</comment>
<proteinExistence type="predicted"/>
<feature type="region of interest" description="Disordered" evidence="2">
    <location>
        <begin position="770"/>
        <end position="847"/>
    </location>
</feature>
<feature type="compositionally biased region" description="Polar residues" evidence="2">
    <location>
        <begin position="646"/>
        <end position="668"/>
    </location>
</feature>
<name>A0A9P4P164_9PEZI</name>
<evidence type="ECO:0000256" key="2">
    <source>
        <dbReference type="SAM" id="MobiDB-lite"/>
    </source>
</evidence>
<feature type="compositionally biased region" description="Polar residues" evidence="2">
    <location>
        <begin position="591"/>
        <end position="611"/>
    </location>
</feature>
<feature type="coiled-coil region" evidence="1">
    <location>
        <begin position="705"/>
        <end position="757"/>
    </location>
</feature>
<organism evidence="3 4">
    <name type="scientific">Tothia fuscella</name>
    <dbReference type="NCBI Taxonomy" id="1048955"/>
    <lineage>
        <taxon>Eukaryota</taxon>
        <taxon>Fungi</taxon>
        <taxon>Dikarya</taxon>
        <taxon>Ascomycota</taxon>
        <taxon>Pezizomycotina</taxon>
        <taxon>Dothideomycetes</taxon>
        <taxon>Pleosporomycetidae</taxon>
        <taxon>Venturiales</taxon>
        <taxon>Cylindrosympodiaceae</taxon>
        <taxon>Tothia</taxon>
    </lineage>
</organism>
<feature type="compositionally biased region" description="Polar residues" evidence="2">
    <location>
        <begin position="381"/>
        <end position="395"/>
    </location>
</feature>
<feature type="compositionally biased region" description="Polar residues" evidence="2">
    <location>
        <begin position="403"/>
        <end position="428"/>
    </location>
</feature>
<accession>A0A9P4P164</accession>
<feature type="region of interest" description="Disordered" evidence="2">
    <location>
        <begin position="591"/>
        <end position="612"/>
    </location>
</feature>
<feature type="region of interest" description="Disordered" evidence="2">
    <location>
        <begin position="315"/>
        <end position="429"/>
    </location>
</feature>
<evidence type="ECO:0000256" key="1">
    <source>
        <dbReference type="SAM" id="Coils"/>
    </source>
</evidence>
<feature type="region of interest" description="Disordered" evidence="2">
    <location>
        <begin position="646"/>
        <end position="669"/>
    </location>
</feature>
<feature type="compositionally biased region" description="Polar residues" evidence="2">
    <location>
        <begin position="770"/>
        <end position="807"/>
    </location>
</feature>
<evidence type="ECO:0000313" key="3">
    <source>
        <dbReference type="EMBL" id="KAF2435420.1"/>
    </source>
</evidence>
<dbReference type="EMBL" id="MU007013">
    <property type="protein sequence ID" value="KAF2435420.1"/>
    <property type="molecule type" value="Genomic_DNA"/>
</dbReference>
<reference evidence="3" key="1">
    <citation type="journal article" date="2020" name="Stud. Mycol.">
        <title>101 Dothideomycetes genomes: a test case for predicting lifestyles and emergence of pathogens.</title>
        <authorList>
            <person name="Haridas S."/>
            <person name="Albert R."/>
            <person name="Binder M."/>
            <person name="Bloem J."/>
            <person name="Labutti K."/>
            <person name="Salamov A."/>
            <person name="Andreopoulos B."/>
            <person name="Baker S."/>
            <person name="Barry K."/>
            <person name="Bills G."/>
            <person name="Bluhm B."/>
            <person name="Cannon C."/>
            <person name="Castanera R."/>
            <person name="Culley D."/>
            <person name="Daum C."/>
            <person name="Ezra D."/>
            <person name="Gonzalez J."/>
            <person name="Henrissat B."/>
            <person name="Kuo A."/>
            <person name="Liang C."/>
            <person name="Lipzen A."/>
            <person name="Lutzoni F."/>
            <person name="Magnuson J."/>
            <person name="Mondo S."/>
            <person name="Nolan M."/>
            <person name="Ohm R."/>
            <person name="Pangilinan J."/>
            <person name="Park H.-J."/>
            <person name="Ramirez L."/>
            <person name="Alfaro M."/>
            <person name="Sun H."/>
            <person name="Tritt A."/>
            <person name="Yoshinaga Y."/>
            <person name="Zwiers L.-H."/>
            <person name="Turgeon B."/>
            <person name="Goodwin S."/>
            <person name="Spatafora J."/>
            <person name="Crous P."/>
            <person name="Grigoriev I."/>
        </authorList>
    </citation>
    <scope>NUCLEOTIDE SEQUENCE</scope>
    <source>
        <strain evidence="3">CBS 130266</strain>
    </source>
</reference>
<feature type="compositionally biased region" description="Low complexity" evidence="2">
    <location>
        <begin position="832"/>
        <end position="847"/>
    </location>
</feature>
<keyword evidence="4" id="KW-1185">Reference proteome</keyword>
<gene>
    <name evidence="3" type="ORF">EJ08DRAFT_656424</name>
</gene>
<evidence type="ECO:0000313" key="4">
    <source>
        <dbReference type="Proteomes" id="UP000800235"/>
    </source>
</evidence>